<keyword evidence="2" id="KW-1185">Reference proteome</keyword>
<reference evidence="1 2" key="1">
    <citation type="submission" date="2019-10" db="EMBL/GenBank/DDBJ databases">
        <title>Streptomyces smaragdinus sp. nov. and Streptomyces fabii sp. nov., isolated from the gut of fungus growing-termite Macrotermes natalensis.</title>
        <authorList>
            <person name="Schwitalla J."/>
            <person name="Benndorf R."/>
            <person name="Martin K."/>
            <person name="De Beer W."/>
            <person name="Kaster A.-K."/>
            <person name="Vollmers J."/>
            <person name="Poulsen M."/>
            <person name="Beemelmanns C."/>
        </authorList>
    </citation>
    <scope>NUCLEOTIDE SEQUENCE [LARGE SCALE GENOMIC DNA]</scope>
    <source>
        <strain evidence="1 2">RB5</strain>
    </source>
</reference>
<protein>
    <recommendedName>
        <fullName evidence="3">RloB-like protein</fullName>
    </recommendedName>
</protein>
<dbReference type="InterPro" id="IPR025591">
    <property type="entry name" value="RloB"/>
</dbReference>
<dbReference type="Proteomes" id="UP000466345">
    <property type="component" value="Unassembled WGS sequence"/>
</dbReference>
<evidence type="ECO:0000313" key="1">
    <source>
        <dbReference type="EMBL" id="MQY14328.1"/>
    </source>
</evidence>
<comment type="caution">
    <text evidence="1">The sequence shown here is derived from an EMBL/GenBank/DDBJ whole genome shotgun (WGS) entry which is preliminary data.</text>
</comment>
<sequence length="102" mass="11738">MSHASANDIELVVSNPCFEIWLLLHHTDHRSWTPDYRAVKQKLQQFVDVPSDKGVAFDRDYGERWGEAVERARALAPEGHEHKTNPSTRMWRLVVTIAGDDQ</sequence>
<accession>A0A7K0CLG2</accession>
<proteinExistence type="predicted"/>
<dbReference type="Pfam" id="PF13707">
    <property type="entry name" value="RloB"/>
    <property type="match status" value="1"/>
</dbReference>
<dbReference type="EMBL" id="WEGJ01000020">
    <property type="protein sequence ID" value="MQY14328.1"/>
    <property type="molecule type" value="Genomic_DNA"/>
</dbReference>
<dbReference type="RefSeq" id="WP_194292998.1">
    <property type="nucleotide sequence ID" value="NZ_WEGJ01000020.1"/>
</dbReference>
<name>A0A7K0CLG2_9ACTN</name>
<gene>
    <name evidence="1" type="ORF">SRB5_44920</name>
</gene>
<evidence type="ECO:0000313" key="2">
    <source>
        <dbReference type="Proteomes" id="UP000466345"/>
    </source>
</evidence>
<dbReference type="AlphaFoldDB" id="A0A7K0CLG2"/>
<organism evidence="1 2">
    <name type="scientific">Streptomyces smaragdinus</name>
    <dbReference type="NCBI Taxonomy" id="2585196"/>
    <lineage>
        <taxon>Bacteria</taxon>
        <taxon>Bacillati</taxon>
        <taxon>Actinomycetota</taxon>
        <taxon>Actinomycetes</taxon>
        <taxon>Kitasatosporales</taxon>
        <taxon>Streptomycetaceae</taxon>
        <taxon>Streptomyces</taxon>
    </lineage>
</organism>
<evidence type="ECO:0008006" key="3">
    <source>
        <dbReference type="Google" id="ProtNLM"/>
    </source>
</evidence>